<keyword evidence="2" id="KW-1133">Transmembrane helix</keyword>
<organism evidence="3 4">
    <name type="scientific">Stegodyphus mimosarum</name>
    <name type="common">African social velvet spider</name>
    <dbReference type="NCBI Taxonomy" id="407821"/>
    <lineage>
        <taxon>Eukaryota</taxon>
        <taxon>Metazoa</taxon>
        <taxon>Ecdysozoa</taxon>
        <taxon>Arthropoda</taxon>
        <taxon>Chelicerata</taxon>
        <taxon>Arachnida</taxon>
        <taxon>Araneae</taxon>
        <taxon>Araneomorphae</taxon>
        <taxon>Entelegynae</taxon>
        <taxon>Eresoidea</taxon>
        <taxon>Eresidae</taxon>
        <taxon>Stegodyphus</taxon>
    </lineage>
</organism>
<proteinExistence type="predicted"/>
<keyword evidence="4" id="KW-1185">Reference proteome</keyword>
<keyword evidence="2" id="KW-0472">Membrane</keyword>
<keyword evidence="2" id="KW-0812">Transmembrane</keyword>
<feature type="region of interest" description="Disordered" evidence="1">
    <location>
        <begin position="44"/>
        <end position="69"/>
    </location>
</feature>
<dbReference type="OrthoDB" id="10559259at2759"/>
<protein>
    <submittedName>
        <fullName evidence="3">Uncharacterized protein</fullName>
    </submittedName>
</protein>
<name>A0A087UUL2_STEMI</name>
<evidence type="ECO:0000313" key="3">
    <source>
        <dbReference type="EMBL" id="KFM81051.1"/>
    </source>
</evidence>
<feature type="non-terminal residue" evidence="3">
    <location>
        <position position="102"/>
    </location>
</feature>
<feature type="transmembrane region" description="Helical" evidence="2">
    <location>
        <begin position="18"/>
        <end position="37"/>
    </location>
</feature>
<dbReference type="EMBL" id="KK121697">
    <property type="protein sequence ID" value="KFM81051.1"/>
    <property type="molecule type" value="Genomic_DNA"/>
</dbReference>
<feature type="transmembrane region" description="Helical" evidence="2">
    <location>
        <begin position="81"/>
        <end position="100"/>
    </location>
</feature>
<evidence type="ECO:0000256" key="1">
    <source>
        <dbReference type="SAM" id="MobiDB-lite"/>
    </source>
</evidence>
<gene>
    <name evidence="3" type="ORF">X975_26143</name>
</gene>
<dbReference type="AlphaFoldDB" id="A0A087UUL2"/>
<accession>A0A087UUL2</accession>
<evidence type="ECO:0000313" key="4">
    <source>
        <dbReference type="Proteomes" id="UP000054359"/>
    </source>
</evidence>
<reference evidence="3 4" key="1">
    <citation type="submission" date="2013-11" db="EMBL/GenBank/DDBJ databases">
        <title>Genome sequencing of Stegodyphus mimosarum.</title>
        <authorList>
            <person name="Bechsgaard J."/>
        </authorList>
    </citation>
    <scope>NUCLEOTIDE SEQUENCE [LARGE SCALE GENOMIC DNA]</scope>
</reference>
<dbReference type="Proteomes" id="UP000054359">
    <property type="component" value="Unassembled WGS sequence"/>
</dbReference>
<sequence>MDFREPAKLVSVSMHAKITFISVTVGITLLGFVARLLRRRRRNRPKSNGEFYSSTGRSKNQNNPGVSANGGNKQILHKLDVCNSLLDFLMYLLYFFLYTLRQ</sequence>
<evidence type="ECO:0000256" key="2">
    <source>
        <dbReference type="SAM" id="Phobius"/>
    </source>
</evidence>
<feature type="compositionally biased region" description="Polar residues" evidence="1">
    <location>
        <begin position="50"/>
        <end position="69"/>
    </location>
</feature>